<dbReference type="InterPro" id="IPR038109">
    <property type="entry name" value="DNA_bind_recomb_sf"/>
</dbReference>
<dbReference type="InterPro" id="IPR011109">
    <property type="entry name" value="DNA_bind_recombinase_dom"/>
</dbReference>
<feature type="domain" description="Resolvase/invertase-type recombinase catalytic" evidence="2">
    <location>
        <begin position="12"/>
        <end position="161"/>
    </location>
</feature>
<dbReference type="InterPro" id="IPR006119">
    <property type="entry name" value="Resolv_N"/>
</dbReference>
<dbReference type="EMBL" id="VUMB01000025">
    <property type="protein sequence ID" value="MSS41079.1"/>
    <property type="molecule type" value="Genomic_DNA"/>
</dbReference>
<evidence type="ECO:0000259" key="2">
    <source>
        <dbReference type="PROSITE" id="PS51736"/>
    </source>
</evidence>
<dbReference type="InterPro" id="IPR036162">
    <property type="entry name" value="Resolvase-like_N_sf"/>
</dbReference>
<dbReference type="SMART" id="SM00857">
    <property type="entry name" value="Resolvase"/>
    <property type="match status" value="1"/>
</dbReference>
<dbReference type="PROSITE" id="PS51737">
    <property type="entry name" value="RECOMBINASE_DNA_BIND"/>
    <property type="match status" value="1"/>
</dbReference>
<dbReference type="PANTHER" id="PTHR30461:SF23">
    <property type="entry name" value="DNA RECOMBINASE-RELATED"/>
    <property type="match status" value="1"/>
</dbReference>
<reference evidence="4 5" key="1">
    <citation type="submission" date="2019-08" db="EMBL/GenBank/DDBJ databases">
        <title>In-depth cultivation of the pig gut microbiome towards novel bacterial diversity and tailored functional studies.</title>
        <authorList>
            <person name="Wylensek D."/>
            <person name="Hitch T.C.A."/>
            <person name="Clavel T."/>
        </authorList>
    </citation>
    <scope>NUCLEOTIDE SEQUENCE [LARGE SCALE GENOMIC DNA]</scope>
    <source>
        <strain evidence="4 5">BL-389-WT-3D</strain>
    </source>
</reference>
<dbReference type="InterPro" id="IPR025827">
    <property type="entry name" value="Zn_ribbon_recom_dom"/>
</dbReference>
<evidence type="ECO:0000256" key="1">
    <source>
        <dbReference type="SAM" id="Coils"/>
    </source>
</evidence>
<name>A0A844FCX2_CLOSV</name>
<protein>
    <submittedName>
        <fullName evidence="4">Recombinase family protein</fullName>
    </submittedName>
</protein>
<dbReference type="Pfam" id="PF00239">
    <property type="entry name" value="Resolvase"/>
    <property type="match status" value="1"/>
</dbReference>
<comment type="caution">
    <text evidence="4">The sequence shown here is derived from an EMBL/GenBank/DDBJ whole genome shotgun (WGS) entry which is preliminary data.</text>
</comment>
<dbReference type="Pfam" id="PF07508">
    <property type="entry name" value="Recombinase"/>
    <property type="match status" value="1"/>
</dbReference>
<dbReference type="GO" id="GO:0003677">
    <property type="term" value="F:DNA binding"/>
    <property type="evidence" value="ECO:0007669"/>
    <property type="project" value="InterPro"/>
</dbReference>
<evidence type="ECO:0000259" key="3">
    <source>
        <dbReference type="PROSITE" id="PS51737"/>
    </source>
</evidence>
<keyword evidence="1" id="KW-0175">Coiled coil</keyword>
<dbReference type="GO" id="GO:0000150">
    <property type="term" value="F:DNA strand exchange activity"/>
    <property type="evidence" value="ECO:0007669"/>
    <property type="project" value="InterPro"/>
</dbReference>
<feature type="domain" description="Recombinase" evidence="3">
    <location>
        <begin position="169"/>
        <end position="334"/>
    </location>
</feature>
<dbReference type="Proteomes" id="UP000462363">
    <property type="component" value="Unassembled WGS sequence"/>
</dbReference>
<dbReference type="InterPro" id="IPR050639">
    <property type="entry name" value="SSR_resolvase"/>
</dbReference>
<accession>A0A844FCX2</accession>
<dbReference type="PANTHER" id="PTHR30461">
    <property type="entry name" value="DNA-INVERTASE FROM LAMBDOID PROPHAGE"/>
    <property type="match status" value="1"/>
</dbReference>
<dbReference type="SUPFAM" id="SSF53041">
    <property type="entry name" value="Resolvase-like"/>
    <property type="match status" value="1"/>
</dbReference>
<evidence type="ECO:0000313" key="4">
    <source>
        <dbReference type="EMBL" id="MSS41079.1"/>
    </source>
</evidence>
<dbReference type="Gene3D" id="3.40.50.1390">
    <property type="entry name" value="Resolvase, N-terminal catalytic domain"/>
    <property type="match status" value="1"/>
</dbReference>
<dbReference type="RefSeq" id="WP_154323051.1">
    <property type="nucleotide sequence ID" value="NZ_CP045695.1"/>
</dbReference>
<feature type="coiled-coil region" evidence="1">
    <location>
        <begin position="438"/>
        <end position="495"/>
    </location>
</feature>
<dbReference type="AlphaFoldDB" id="A0A844FCX2"/>
<proteinExistence type="predicted"/>
<dbReference type="CDD" id="cd03768">
    <property type="entry name" value="SR_ResInv"/>
    <property type="match status" value="1"/>
</dbReference>
<dbReference type="Pfam" id="PF13408">
    <property type="entry name" value="Zn_ribbon_recom"/>
    <property type="match status" value="1"/>
</dbReference>
<dbReference type="PROSITE" id="PS51736">
    <property type="entry name" value="RECOMBINASES_3"/>
    <property type="match status" value="1"/>
</dbReference>
<gene>
    <name evidence="4" type="ORF">FYJ37_12145</name>
</gene>
<dbReference type="Gene3D" id="3.90.1750.20">
    <property type="entry name" value="Putative Large Serine Recombinase, Chain B, Domain 2"/>
    <property type="match status" value="1"/>
</dbReference>
<sequence length="572" mass="65137">MTGIDTGKDTRKYAIYSRKSKFTGKGESIDNQITRCKEYLKFHYDVENEDSIIVFEDEGYSGKNTNRPQFQIMLDACKRKEIKVIICYQLDRISRSVKDFSILSDQLTEWGISFVSVKESFDTSTPMGKAMMMITSVFAQMERENLAERLKDNFQTLARSGHWLGGTTPTGYKSTVTTGSIASNGKTRKAYMLEPIPEESRTIQKIFSTYLETNTLTMVEKLLQEKHIYTRNNIPFKCFAIKNILKNPVYASADETVWDYFHELNANLCFEKSECSSEYGIMAFNKSNQTSGIPHDMKEYEAWIIAIGKHTPLVSGKDWVKIQNMLALNASKTFRKPRSNQALLSGLIFCGHCGNKMRPKMGHSTKPDGSRSFNYLCETKEKSRQKNCAMKNAPGNLLDEMVCNEIKKLAEDDSVFLKQWRETKKALLAKGDTHFAELKSLKASLSEKEKQINNLLISLAESADSPAHAYIQERINSIHEEKIQLEKRIKELSEISENQSVMLEAELEFVPKMLASFSQSFDSMSVEEKRSALRLFIDKVVWNGETVDLYLMGSSDTSLSKVSEPLQWGSQN</sequence>
<organism evidence="4 5">
    <name type="scientific">Clostridium scindens (strain JCM 10418 / VPI 12708)</name>
    <dbReference type="NCBI Taxonomy" id="29347"/>
    <lineage>
        <taxon>Bacteria</taxon>
        <taxon>Bacillati</taxon>
        <taxon>Bacillota</taxon>
        <taxon>Clostridia</taxon>
        <taxon>Lachnospirales</taxon>
        <taxon>Lachnospiraceae</taxon>
    </lineage>
</organism>
<evidence type="ECO:0000313" key="5">
    <source>
        <dbReference type="Proteomes" id="UP000462363"/>
    </source>
</evidence>